<sequence length="78" mass="8889">MGIIISEKKYFDTQKSFCDTKDMSGKTLGFIFSLVFISVVGGFYYMVQGGAMEWGQLVVAIAVFIMLVTLLFFYRDHH</sequence>
<gene>
    <name evidence="2" type="ORF">A2319_04045</name>
</gene>
<accession>A0A1G2BEN7</accession>
<organism evidence="2 3">
    <name type="scientific">Candidatus Kerfeldbacteria bacterium RIFOXYB2_FULL_38_14</name>
    <dbReference type="NCBI Taxonomy" id="1798547"/>
    <lineage>
        <taxon>Bacteria</taxon>
        <taxon>Candidatus Kerfeldiibacteriota</taxon>
    </lineage>
</organism>
<dbReference type="EMBL" id="MHKI01000008">
    <property type="protein sequence ID" value="OGY87505.1"/>
    <property type="molecule type" value="Genomic_DNA"/>
</dbReference>
<evidence type="ECO:0000256" key="1">
    <source>
        <dbReference type="SAM" id="Phobius"/>
    </source>
</evidence>
<keyword evidence="1" id="KW-1133">Transmembrane helix</keyword>
<dbReference type="Proteomes" id="UP000176420">
    <property type="component" value="Unassembled WGS sequence"/>
</dbReference>
<reference evidence="2 3" key="1">
    <citation type="journal article" date="2016" name="Nat. Commun.">
        <title>Thousands of microbial genomes shed light on interconnected biogeochemical processes in an aquifer system.</title>
        <authorList>
            <person name="Anantharaman K."/>
            <person name="Brown C.T."/>
            <person name="Hug L.A."/>
            <person name="Sharon I."/>
            <person name="Castelle C.J."/>
            <person name="Probst A.J."/>
            <person name="Thomas B.C."/>
            <person name="Singh A."/>
            <person name="Wilkins M.J."/>
            <person name="Karaoz U."/>
            <person name="Brodie E.L."/>
            <person name="Williams K.H."/>
            <person name="Hubbard S.S."/>
            <person name="Banfield J.F."/>
        </authorList>
    </citation>
    <scope>NUCLEOTIDE SEQUENCE [LARGE SCALE GENOMIC DNA]</scope>
</reference>
<dbReference type="AlphaFoldDB" id="A0A1G2BEN7"/>
<evidence type="ECO:0000313" key="3">
    <source>
        <dbReference type="Proteomes" id="UP000176420"/>
    </source>
</evidence>
<feature type="transmembrane region" description="Helical" evidence="1">
    <location>
        <begin position="54"/>
        <end position="74"/>
    </location>
</feature>
<proteinExistence type="predicted"/>
<keyword evidence="1" id="KW-0812">Transmembrane</keyword>
<feature type="transmembrane region" description="Helical" evidence="1">
    <location>
        <begin position="28"/>
        <end position="48"/>
    </location>
</feature>
<keyword evidence="1" id="KW-0472">Membrane</keyword>
<evidence type="ECO:0000313" key="2">
    <source>
        <dbReference type="EMBL" id="OGY87505.1"/>
    </source>
</evidence>
<comment type="caution">
    <text evidence="2">The sequence shown here is derived from an EMBL/GenBank/DDBJ whole genome shotgun (WGS) entry which is preliminary data.</text>
</comment>
<protein>
    <submittedName>
        <fullName evidence="2">Uncharacterized protein</fullName>
    </submittedName>
</protein>
<name>A0A1G2BEN7_9BACT</name>